<proteinExistence type="predicted"/>
<keyword evidence="2" id="KW-1185">Reference proteome</keyword>
<dbReference type="AlphaFoldDB" id="A0AAV4MI76"/>
<protein>
    <submittedName>
        <fullName evidence="1">Uncharacterized protein</fullName>
    </submittedName>
</protein>
<organism evidence="1 2">
    <name type="scientific">Caerostris extrusa</name>
    <name type="common">Bark spider</name>
    <name type="synonym">Caerostris bankana</name>
    <dbReference type="NCBI Taxonomy" id="172846"/>
    <lineage>
        <taxon>Eukaryota</taxon>
        <taxon>Metazoa</taxon>
        <taxon>Ecdysozoa</taxon>
        <taxon>Arthropoda</taxon>
        <taxon>Chelicerata</taxon>
        <taxon>Arachnida</taxon>
        <taxon>Araneae</taxon>
        <taxon>Araneomorphae</taxon>
        <taxon>Entelegynae</taxon>
        <taxon>Araneoidea</taxon>
        <taxon>Araneidae</taxon>
        <taxon>Caerostris</taxon>
    </lineage>
</organism>
<evidence type="ECO:0000313" key="2">
    <source>
        <dbReference type="Proteomes" id="UP001054945"/>
    </source>
</evidence>
<accession>A0AAV4MI76</accession>
<dbReference type="EMBL" id="BPLR01002245">
    <property type="protein sequence ID" value="GIX71689.1"/>
    <property type="molecule type" value="Genomic_DNA"/>
</dbReference>
<dbReference type="Proteomes" id="UP001054945">
    <property type="component" value="Unassembled WGS sequence"/>
</dbReference>
<name>A0AAV4MI76_CAEEX</name>
<reference evidence="1 2" key="1">
    <citation type="submission" date="2021-06" db="EMBL/GenBank/DDBJ databases">
        <title>Caerostris extrusa draft genome.</title>
        <authorList>
            <person name="Kono N."/>
            <person name="Arakawa K."/>
        </authorList>
    </citation>
    <scope>NUCLEOTIDE SEQUENCE [LARGE SCALE GENOMIC DNA]</scope>
</reference>
<sequence length="164" mass="17738">MDLIKYRQCARCVLLSPGHQWTPFLSSPIDAGGAKVISGTLGGKGGHPLSVAFGNSTQDIYCPQEKGNKKISRDKDLIKCRQCPVSHGHQWIPFLSSPIDAGGAKVISGTLGGGVDIPLSVAFRKVRKFSSFSSLSSDKNLDGRLIHVMHRWLIRSDKINIGVV</sequence>
<gene>
    <name evidence="1" type="ORF">CEXT_637691</name>
</gene>
<evidence type="ECO:0000313" key="1">
    <source>
        <dbReference type="EMBL" id="GIX71689.1"/>
    </source>
</evidence>
<comment type="caution">
    <text evidence="1">The sequence shown here is derived from an EMBL/GenBank/DDBJ whole genome shotgun (WGS) entry which is preliminary data.</text>
</comment>